<name>A0A6L2KN90_TANCI</name>
<protein>
    <submittedName>
        <fullName evidence="3">Uncharacterized protein</fullName>
    </submittedName>
</protein>
<sequence length="836" mass="95000">MDAPTIPVTAEENFGEPIDIKVDIIHLEPIATTQRQSRRLLVARREGPAWRWSYNWLQFKSHNDRTERTLGSFKNQDSAYMVAASKVPMLKPENGATLLKIQVVEGVMIDMPIISDEEKAQRRLEASKACESIGAFRNKADLDTMTMDDLYNNLKVYEPEVKGMSSISSSTQNMAFVSSLNNNNISTNGAVNAGQAVNTVNEVSTASAQVNAAYFTNIDNLSDDVICSFFASQPNSPQLVHEDLEQIHPYDIEETDLRWQMAMFTMRARRFLKKTGRKLTVNAMVSCDGLGGYDWSDQAEEGPNYALMDFSSSSSNSKGYFMPSTPDLSFTGLDEFVNKPVVENCKAKSCKEEPKAVKKNDDVPINGKKRIITEASIKRDLQLADEEGVDCLLNSTIFEQLALMRVGKGFSGRVTPLFPTMVVQSELSKDKAVHNELGNCLVRAATTASSLEAEQDSGNINKTQSKVTPNESNSQGTNLGGCPRCKETMEDTTAQIRVLELEKTNTSQHNEIASLKKRVKKLEKKNRSRTHKLKRLYKGKIEVIDVDEDITIVNDQDDDDTYMFDVNVLALKALKTSKPKVKGLIIQDPGESTTTTISSQRSQDKGKGIMIEELVKTKKKDLIRLDEEATKRFQAQEQKELSDVEKATLFQQLLEKRKKHFAAKKVEEKRNKPPTKAQQRKIMCTYLKNIEGYKLNNLKLKEFDSIKETFGKAFRRVNTFVDYKTKENLEDLYKLVKARYGSTRPMENMDLLLWGDLKTMFEPHVEDELWKKKQGYKVLEWKLYDFCGLHTLRMLSMQIYMLVEKTYPITPPTLSKMLEKKLQINYEREMALEIRK</sequence>
<evidence type="ECO:0000256" key="1">
    <source>
        <dbReference type="SAM" id="Coils"/>
    </source>
</evidence>
<keyword evidence="1" id="KW-0175">Coiled coil</keyword>
<dbReference type="EMBL" id="BKCJ010002679">
    <property type="protein sequence ID" value="GEU50200.1"/>
    <property type="molecule type" value="Genomic_DNA"/>
</dbReference>
<proteinExistence type="predicted"/>
<reference evidence="3" key="1">
    <citation type="journal article" date="2019" name="Sci. Rep.">
        <title>Draft genome of Tanacetum cinerariifolium, the natural source of mosquito coil.</title>
        <authorList>
            <person name="Yamashiro T."/>
            <person name="Shiraishi A."/>
            <person name="Satake H."/>
            <person name="Nakayama K."/>
        </authorList>
    </citation>
    <scope>NUCLEOTIDE SEQUENCE</scope>
</reference>
<evidence type="ECO:0000313" key="3">
    <source>
        <dbReference type="EMBL" id="GEU50200.1"/>
    </source>
</evidence>
<evidence type="ECO:0000256" key="2">
    <source>
        <dbReference type="SAM" id="MobiDB-lite"/>
    </source>
</evidence>
<dbReference type="AlphaFoldDB" id="A0A6L2KN90"/>
<accession>A0A6L2KN90</accession>
<feature type="compositionally biased region" description="Polar residues" evidence="2">
    <location>
        <begin position="451"/>
        <end position="477"/>
    </location>
</feature>
<gene>
    <name evidence="3" type="ORF">Tci_022178</name>
</gene>
<organism evidence="3">
    <name type="scientific">Tanacetum cinerariifolium</name>
    <name type="common">Dalmatian daisy</name>
    <name type="synonym">Chrysanthemum cinerariifolium</name>
    <dbReference type="NCBI Taxonomy" id="118510"/>
    <lineage>
        <taxon>Eukaryota</taxon>
        <taxon>Viridiplantae</taxon>
        <taxon>Streptophyta</taxon>
        <taxon>Embryophyta</taxon>
        <taxon>Tracheophyta</taxon>
        <taxon>Spermatophyta</taxon>
        <taxon>Magnoliopsida</taxon>
        <taxon>eudicotyledons</taxon>
        <taxon>Gunneridae</taxon>
        <taxon>Pentapetalae</taxon>
        <taxon>asterids</taxon>
        <taxon>campanulids</taxon>
        <taxon>Asterales</taxon>
        <taxon>Asteraceae</taxon>
        <taxon>Asteroideae</taxon>
        <taxon>Anthemideae</taxon>
        <taxon>Anthemidinae</taxon>
        <taxon>Tanacetum</taxon>
    </lineage>
</organism>
<feature type="coiled-coil region" evidence="1">
    <location>
        <begin position="498"/>
        <end position="532"/>
    </location>
</feature>
<comment type="caution">
    <text evidence="3">The sequence shown here is derived from an EMBL/GenBank/DDBJ whole genome shotgun (WGS) entry which is preliminary data.</text>
</comment>
<feature type="region of interest" description="Disordered" evidence="2">
    <location>
        <begin position="451"/>
        <end position="485"/>
    </location>
</feature>